<evidence type="ECO:0000259" key="1">
    <source>
        <dbReference type="PROSITE" id="PS50181"/>
    </source>
</evidence>
<gene>
    <name evidence="2" type="ORF">DH2020_027516</name>
</gene>
<proteinExistence type="predicted"/>
<reference evidence="2 3" key="1">
    <citation type="journal article" date="2021" name="Comput. Struct. Biotechnol. J.">
        <title>De novo genome assembly of the potent medicinal plant Rehmannia glutinosa using nanopore technology.</title>
        <authorList>
            <person name="Ma L."/>
            <person name="Dong C."/>
            <person name="Song C."/>
            <person name="Wang X."/>
            <person name="Zheng X."/>
            <person name="Niu Y."/>
            <person name="Chen S."/>
            <person name="Feng W."/>
        </authorList>
    </citation>
    <scope>NUCLEOTIDE SEQUENCE [LARGE SCALE GENOMIC DNA]</scope>
    <source>
        <strain evidence="2">DH-2019</strain>
    </source>
</reference>
<dbReference type="EMBL" id="JABTTQ020000662">
    <property type="protein sequence ID" value="KAK6138740.1"/>
    <property type="molecule type" value="Genomic_DNA"/>
</dbReference>
<dbReference type="PANTHER" id="PTHR32278">
    <property type="entry name" value="F-BOX DOMAIN-CONTAINING PROTEIN"/>
    <property type="match status" value="1"/>
</dbReference>
<dbReference type="InterPro" id="IPR001810">
    <property type="entry name" value="F-box_dom"/>
</dbReference>
<sequence>MADEISPLFSLPEDCIANIISFTSPKDACRATAVSLGFKSAAESDAVWDRFLPPDYEEVVSGSNSPLTCSTKKEFYFSLCESPLLIDGGKMSFRLSRSTGKKCYMLCAREVEIAWIHTPMHWTWTSLPESRFAEVAELLSVCWLEIRGTLRSQMLSPKTNYSAYLVFKLSENHYGLHCSSKASVKVVKESTTKTEGDINTVYIVPPTNRRVKFRCRRPRLLPLRNAEGRVPFSRTDGWLEIELGEFFIDEGDEFDVQIQLCETEHLNWKKGLIVEGIEVRPKE</sequence>
<dbReference type="InterPro" id="IPR036047">
    <property type="entry name" value="F-box-like_dom_sf"/>
</dbReference>
<dbReference type="Pfam" id="PF14299">
    <property type="entry name" value="PP2"/>
    <property type="match status" value="1"/>
</dbReference>
<evidence type="ECO:0000313" key="3">
    <source>
        <dbReference type="Proteomes" id="UP001318860"/>
    </source>
</evidence>
<evidence type="ECO:0000313" key="2">
    <source>
        <dbReference type="EMBL" id="KAK6138740.1"/>
    </source>
</evidence>
<dbReference type="CDD" id="cd22162">
    <property type="entry name" value="F-box_AtSKIP3-like"/>
    <property type="match status" value="1"/>
</dbReference>
<comment type="caution">
    <text evidence="2">The sequence shown here is derived from an EMBL/GenBank/DDBJ whole genome shotgun (WGS) entry which is preliminary data.</text>
</comment>
<protein>
    <recommendedName>
        <fullName evidence="1">F-box domain-containing protein</fullName>
    </recommendedName>
</protein>
<dbReference type="Proteomes" id="UP001318860">
    <property type="component" value="Unassembled WGS sequence"/>
</dbReference>
<dbReference type="PANTHER" id="PTHR32278:SF130">
    <property type="entry name" value="F-BOX DOMAIN-CONTAINING PROTEIN"/>
    <property type="match status" value="1"/>
</dbReference>
<dbReference type="Pfam" id="PF12937">
    <property type="entry name" value="F-box-like"/>
    <property type="match status" value="1"/>
</dbReference>
<name>A0ABR0VTZ6_REHGL</name>
<dbReference type="SUPFAM" id="SSF81383">
    <property type="entry name" value="F-box domain"/>
    <property type="match status" value="1"/>
</dbReference>
<dbReference type="Gene3D" id="1.20.1280.50">
    <property type="match status" value="1"/>
</dbReference>
<organism evidence="2 3">
    <name type="scientific">Rehmannia glutinosa</name>
    <name type="common">Chinese foxglove</name>
    <dbReference type="NCBI Taxonomy" id="99300"/>
    <lineage>
        <taxon>Eukaryota</taxon>
        <taxon>Viridiplantae</taxon>
        <taxon>Streptophyta</taxon>
        <taxon>Embryophyta</taxon>
        <taxon>Tracheophyta</taxon>
        <taxon>Spermatophyta</taxon>
        <taxon>Magnoliopsida</taxon>
        <taxon>eudicotyledons</taxon>
        <taxon>Gunneridae</taxon>
        <taxon>Pentapetalae</taxon>
        <taxon>asterids</taxon>
        <taxon>lamiids</taxon>
        <taxon>Lamiales</taxon>
        <taxon>Orobanchaceae</taxon>
        <taxon>Rehmannieae</taxon>
        <taxon>Rehmannia</taxon>
    </lineage>
</organism>
<feature type="domain" description="F-box" evidence="1">
    <location>
        <begin position="5"/>
        <end position="51"/>
    </location>
</feature>
<keyword evidence="3" id="KW-1185">Reference proteome</keyword>
<dbReference type="PROSITE" id="PS50181">
    <property type="entry name" value="FBOX"/>
    <property type="match status" value="1"/>
</dbReference>
<dbReference type="InterPro" id="IPR025886">
    <property type="entry name" value="PP2-like"/>
</dbReference>
<accession>A0ABR0VTZ6</accession>